<evidence type="ECO:0000313" key="2">
    <source>
        <dbReference type="EMBL" id="KFB44623.1"/>
    </source>
</evidence>
<dbReference type="EMBL" id="ATLV01019797">
    <property type="status" value="NOT_ANNOTATED_CDS"/>
    <property type="molecule type" value="Genomic_DNA"/>
</dbReference>
<dbReference type="VEuPathDB" id="VectorBase:ASIC012507"/>
<reference evidence="3" key="2">
    <citation type="submission" date="2020-05" db="UniProtKB">
        <authorList>
            <consortium name="EnsemblMetazoa"/>
        </authorList>
    </citation>
    <scope>IDENTIFICATION</scope>
</reference>
<keyword evidence="4" id="KW-1185">Reference proteome</keyword>
<proteinExistence type="predicted"/>
<name>A0A084W329_ANOSI</name>
<evidence type="ECO:0000313" key="4">
    <source>
        <dbReference type="Proteomes" id="UP000030765"/>
    </source>
</evidence>
<dbReference type="EMBL" id="KE525279">
    <property type="protein sequence ID" value="KFB44623.1"/>
    <property type="molecule type" value="Genomic_DNA"/>
</dbReference>
<dbReference type="EnsemblMetazoa" id="ASIC012507-RA">
    <property type="protein sequence ID" value="ASIC012507-PA"/>
    <property type="gene ID" value="ASIC012507"/>
</dbReference>
<protein>
    <submittedName>
        <fullName evidence="2 3">Uncharacterized protein</fullName>
    </submittedName>
</protein>
<evidence type="ECO:0000256" key="1">
    <source>
        <dbReference type="SAM" id="MobiDB-lite"/>
    </source>
</evidence>
<accession>A0A084W329</accession>
<feature type="compositionally biased region" description="Polar residues" evidence="1">
    <location>
        <begin position="1"/>
        <end position="11"/>
    </location>
</feature>
<evidence type="ECO:0000313" key="3">
    <source>
        <dbReference type="EnsemblMetazoa" id="ASIC012507-PA"/>
    </source>
</evidence>
<reference evidence="2 4" key="1">
    <citation type="journal article" date="2014" name="BMC Genomics">
        <title>Genome sequence of Anopheles sinensis provides insight into genetics basis of mosquito competence for malaria parasites.</title>
        <authorList>
            <person name="Zhou D."/>
            <person name="Zhang D."/>
            <person name="Ding G."/>
            <person name="Shi L."/>
            <person name="Hou Q."/>
            <person name="Ye Y."/>
            <person name="Xu Y."/>
            <person name="Zhou H."/>
            <person name="Xiong C."/>
            <person name="Li S."/>
            <person name="Yu J."/>
            <person name="Hong S."/>
            <person name="Yu X."/>
            <person name="Zou P."/>
            <person name="Chen C."/>
            <person name="Chang X."/>
            <person name="Wang W."/>
            <person name="Lv Y."/>
            <person name="Sun Y."/>
            <person name="Ma L."/>
            <person name="Shen B."/>
            <person name="Zhu C."/>
        </authorList>
    </citation>
    <scope>NUCLEOTIDE SEQUENCE [LARGE SCALE GENOMIC DNA]</scope>
</reference>
<feature type="region of interest" description="Disordered" evidence="1">
    <location>
        <begin position="1"/>
        <end position="34"/>
    </location>
</feature>
<dbReference type="Proteomes" id="UP000030765">
    <property type="component" value="Unassembled WGS sequence"/>
</dbReference>
<gene>
    <name evidence="2" type="ORF">ZHAS_00012507</name>
</gene>
<dbReference type="AlphaFoldDB" id="A0A084W329"/>
<organism evidence="2">
    <name type="scientific">Anopheles sinensis</name>
    <name type="common">Mosquito</name>
    <dbReference type="NCBI Taxonomy" id="74873"/>
    <lineage>
        <taxon>Eukaryota</taxon>
        <taxon>Metazoa</taxon>
        <taxon>Ecdysozoa</taxon>
        <taxon>Arthropoda</taxon>
        <taxon>Hexapoda</taxon>
        <taxon>Insecta</taxon>
        <taxon>Pterygota</taxon>
        <taxon>Neoptera</taxon>
        <taxon>Endopterygota</taxon>
        <taxon>Diptera</taxon>
        <taxon>Nematocera</taxon>
        <taxon>Culicoidea</taxon>
        <taxon>Culicidae</taxon>
        <taxon>Anophelinae</taxon>
        <taxon>Anopheles</taxon>
    </lineage>
</organism>
<sequence>MPSSAAISSFLQFPPGGSRRDTRQSVGSRANTDLADDDLRLPEVISGCRTVEVPDATHSARVRRLEFI</sequence>